<feature type="compositionally biased region" description="Low complexity" evidence="6">
    <location>
        <begin position="1035"/>
        <end position="1044"/>
    </location>
</feature>
<evidence type="ECO:0000256" key="1">
    <source>
        <dbReference type="ARBA" id="ARBA00004123"/>
    </source>
</evidence>
<dbReference type="OrthoDB" id="2021145at2759"/>
<evidence type="ECO:0000313" key="10">
    <source>
        <dbReference type="RefSeq" id="XP_031564730.1"/>
    </source>
</evidence>
<evidence type="ECO:0000256" key="6">
    <source>
        <dbReference type="SAM" id="MobiDB-lite"/>
    </source>
</evidence>
<dbReference type="FunCoup" id="A0A6P8IET8">
    <property type="interactions" value="2813"/>
</dbReference>
<dbReference type="InParanoid" id="A0A6P8IET8"/>
<dbReference type="Pfam" id="PF10189">
    <property type="entry name" value="Ints3_N"/>
    <property type="match status" value="1"/>
</dbReference>
<dbReference type="GO" id="GO:0005634">
    <property type="term" value="C:nucleus"/>
    <property type="evidence" value="ECO:0007669"/>
    <property type="project" value="UniProtKB-SubCell"/>
</dbReference>
<dbReference type="KEGG" id="aten:116300098"/>
<feature type="compositionally biased region" description="Basic and acidic residues" evidence="6">
    <location>
        <begin position="551"/>
        <end position="561"/>
    </location>
</feature>
<gene>
    <name evidence="10" type="primary">LOC116300098</name>
</gene>
<comment type="subcellular location">
    <subcellularLocation>
        <location evidence="2">Cytoplasm</location>
    </subcellularLocation>
    <subcellularLocation>
        <location evidence="1">Nucleus</location>
    </subcellularLocation>
</comment>
<dbReference type="InterPro" id="IPR045334">
    <property type="entry name" value="INTS3"/>
</dbReference>
<feature type="region of interest" description="Disordered" evidence="6">
    <location>
        <begin position="551"/>
        <end position="581"/>
    </location>
</feature>
<comment type="similarity">
    <text evidence="3">Belongs to the Integrator subunit 3 family.</text>
</comment>
<dbReference type="InterPro" id="IPR019333">
    <property type="entry name" value="INTS3_N"/>
</dbReference>
<accession>A0A6P8IET8</accession>
<organism evidence="9 10">
    <name type="scientific">Actinia tenebrosa</name>
    <name type="common">Australian red waratah sea anemone</name>
    <dbReference type="NCBI Taxonomy" id="6105"/>
    <lineage>
        <taxon>Eukaryota</taxon>
        <taxon>Metazoa</taxon>
        <taxon>Cnidaria</taxon>
        <taxon>Anthozoa</taxon>
        <taxon>Hexacorallia</taxon>
        <taxon>Actiniaria</taxon>
        <taxon>Actiniidae</taxon>
        <taxon>Actinia</taxon>
    </lineage>
</organism>
<evidence type="ECO:0000256" key="5">
    <source>
        <dbReference type="ARBA" id="ARBA00023242"/>
    </source>
</evidence>
<keyword evidence="4" id="KW-0963">Cytoplasm</keyword>
<dbReference type="AlphaFoldDB" id="A0A6P8IET8"/>
<evidence type="ECO:0000256" key="3">
    <source>
        <dbReference type="ARBA" id="ARBA00006130"/>
    </source>
</evidence>
<feature type="region of interest" description="Disordered" evidence="6">
    <location>
        <begin position="991"/>
        <end position="1044"/>
    </location>
</feature>
<sequence length="1044" mass="118949">MEAQKKTPETRLFRSNVLNPKDEIEEKLEKCAGIVNSTISGLPDREAHDALNQTVCKSVQQHEDVSLGLLYIILTDPASAPKAYRDLSFITRDGLGMIINKVVGIVTDKFAKLQEATKTQILWLTTELVKNSVLGTENLCAALLRQIVGGDISPPNIWLAESMLNLLSNNRPWLEKNGLFLATALYCYLRLIQDHEAAPFKNLRTMEIEFCISLLRERFADCLPIGRDLVRLLQSVGRIPEFQALWKDILYKPQTLSPQFTGLTQLLRIRTSRKFLACRLTPDMENKIIFLTSKVKFGQQKRYQDWFHKLYLSSPESHTLKPDLIRYIVGVVHPSNEVLGSDVIPRWAIIGWLLTSCQASAASANAKLALFFDWMFFQTDKDNIMNIEPAILLMHCSIRSHPFITSTLLDFICRMMSNYCPSLDGFVRQGVRNGFRIIQRKKVVISLSPLLDNPKLERGLKVLVKRELEEFCVPGVKLEEASTDISLQSSSMMRLGGELGSMDTSKDIETEDSGVDDELEMPDEEALFSDPEEDEEMEGIKNEPIEKDYEFKPIVKEEDTRQGGGTSASTGEERESNEDITELEELENIGEELKSLLIQFSRESDPTMRCKRMENILTGVIDLEDSEVDDILKPLAVCLNFCLVDDLLISCFTKERNVEESLESPVYELFRNICTLPTHDVSRERFLSLLSALHEVNNKFGYRFLFYLKASESDEERLTMYEDFATTSRGEKSLQACLIEDLKVCQDYDPRAFRYIIPSIYRKFAEHVVGDSEILHMLVTNMEPIQLNTFICEITLGELIIFGEQKQLDTLIESTLDWESFEQYCVWQLIQAEDVLLESIVGILPLLKPEQHAEALANLLILMKSVQPSHDLLTPVLGMECPDKRPGNQFATALLRYWSQEYSSELAQLISQQVSKQLSGGKKRKNAKNQPSVDQVLSHLDWLHNICQEQEDISFFKQDNIRSALDQARIAGSEARKSRFKMLFSLCDEKETRKRTTRMSRQQAASKQSAASSDESDEEEESIKPKPTKRRKKTSTSVDSDSDD</sequence>
<keyword evidence="5" id="KW-0539">Nucleus</keyword>
<reference evidence="10" key="1">
    <citation type="submission" date="2025-08" db="UniProtKB">
        <authorList>
            <consortium name="RefSeq"/>
        </authorList>
    </citation>
    <scope>IDENTIFICATION</scope>
    <source>
        <tissue evidence="10">Tentacle</tissue>
    </source>
</reference>
<feature type="domain" description="Ints3-like C-terminal" evidence="8">
    <location>
        <begin position="597"/>
        <end position="986"/>
    </location>
</feature>
<feature type="domain" description="Integrator complex subunit 3 N-terminal" evidence="7">
    <location>
        <begin position="60"/>
        <end position="465"/>
    </location>
</feature>
<name>A0A6P8IET8_ACTTE</name>
<evidence type="ECO:0000256" key="2">
    <source>
        <dbReference type="ARBA" id="ARBA00004496"/>
    </source>
</evidence>
<dbReference type="PANTHER" id="PTHR13587">
    <property type="entry name" value="INTEGRATOR COMPLEX SUBUNIT 3"/>
    <property type="match status" value="1"/>
</dbReference>
<keyword evidence="9" id="KW-1185">Reference proteome</keyword>
<proteinExistence type="inferred from homology"/>
<feature type="compositionally biased region" description="Acidic residues" evidence="6">
    <location>
        <begin position="509"/>
        <end position="522"/>
    </location>
</feature>
<dbReference type="Pfam" id="PF24566">
    <property type="entry name" value="HEAT_Ints3_C"/>
    <property type="match status" value="1"/>
</dbReference>
<evidence type="ECO:0000256" key="4">
    <source>
        <dbReference type="ARBA" id="ARBA00022490"/>
    </source>
</evidence>
<dbReference type="Proteomes" id="UP000515163">
    <property type="component" value="Unplaced"/>
</dbReference>
<dbReference type="RefSeq" id="XP_031564730.1">
    <property type="nucleotide sequence ID" value="XM_031708870.1"/>
</dbReference>
<evidence type="ECO:0000259" key="8">
    <source>
        <dbReference type="Pfam" id="PF24566"/>
    </source>
</evidence>
<protein>
    <submittedName>
        <fullName evidence="10">Integrator complex subunit 3-like</fullName>
    </submittedName>
</protein>
<feature type="region of interest" description="Disordered" evidence="6">
    <location>
        <begin position="499"/>
        <end position="522"/>
    </location>
</feature>
<evidence type="ECO:0000259" key="7">
    <source>
        <dbReference type="Pfam" id="PF10189"/>
    </source>
</evidence>
<evidence type="ECO:0000313" key="9">
    <source>
        <dbReference type="Proteomes" id="UP000515163"/>
    </source>
</evidence>
<dbReference type="GeneID" id="116300098"/>
<dbReference type="GO" id="GO:0005737">
    <property type="term" value="C:cytoplasm"/>
    <property type="evidence" value="ECO:0007669"/>
    <property type="project" value="UniProtKB-SubCell"/>
</dbReference>
<feature type="compositionally biased region" description="Polar residues" evidence="6">
    <location>
        <begin position="999"/>
        <end position="1008"/>
    </location>
</feature>
<dbReference type="InterPro" id="IPR056518">
    <property type="entry name" value="HEAT_Ints3_C"/>
</dbReference>
<dbReference type="PANTHER" id="PTHR13587:SF7">
    <property type="entry name" value="INTEGRATOR COMPLEX SUBUNIT 3"/>
    <property type="match status" value="1"/>
</dbReference>